<feature type="chain" id="PRO_5045382152" evidence="1">
    <location>
        <begin position="21"/>
        <end position="116"/>
    </location>
</feature>
<comment type="caution">
    <text evidence="2">The sequence shown here is derived from an EMBL/GenBank/DDBJ whole genome shotgun (WGS) entry which is preliminary data.</text>
</comment>
<reference evidence="2 3" key="1">
    <citation type="submission" date="2020-04" db="EMBL/GenBank/DDBJ databases">
        <authorList>
            <person name="Yoon J."/>
        </authorList>
    </citation>
    <scope>NUCLEOTIDE SEQUENCE [LARGE SCALE GENOMIC DNA]</scope>
    <source>
        <strain evidence="2 3">DJ-13</strain>
    </source>
</reference>
<gene>
    <name evidence="2" type="ORF">HCU67_01315</name>
</gene>
<evidence type="ECO:0000313" key="3">
    <source>
        <dbReference type="Proteomes" id="UP000718451"/>
    </source>
</evidence>
<keyword evidence="3" id="KW-1185">Reference proteome</keyword>
<dbReference type="Proteomes" id="UP000718451">
    <property type="component" value="Unassembled WGS sequence"/>
</dbReference>
<evidence type="ECO:0000313" key="2">
    <source>
        <dbReference type="EMBL" id="NKI30568.1"/>
    </source>
</evidence>
<name>A0ABX1GL30_9FLAO</name>
<dbReference type="PROSITE" id="PS51257">
    <property type="entry name" value="PROKAR_LIPOPROTEIN"/>
    <property type="match status" value="1"/>
</dbReference>
<feature type="signal peptide" evidence="1">
    <location>
        <begin position="1"/>
        <end position="20"/>
    </location>
</feature>
<dbReference type="EMBL" id="JAAWWL010000001">
    <property type="protein sequence ID" value="NKI30568.1"/>
    <property type="molecule type" value="Genomic_DNA"/>
</dbReference>
<protein>
    <submittedName>
        <fullName evidence="2">Uncharacterized protein</fullName>
    </submittedName>
</protein>
<organism evidence="2 3">
    <name type="scientific">Croceivirga thetidis</name>
    <dbReference type="NCBI Taxonomy" id="2721623"/>
    <lineage>
        <taxon>Bacteria</taxon>
        <taxon>Pseudomonadati</taxon>
        <taxon>Bacteroidota</taxon>
        <taxon>Flavobacteriia</taxon>
        <taxon>Flavobacteriales</taxon>
        <taxon>Flavobacteriaceae</taxon>
        <taxon>Croceivirga</taxon>
    </lineage>
</organism>
<evidence type="ECO:0000256" key="1">
    <source>
        <dbReference type="SAM" id="SignalP"/>
    </source>
</evidence>
<sequence length="116" mass="12610">MKVKISILILSLLLSGCFSYQKVSNPTQDIALGERVKLVTSHRELKGKLIAIYQDTLVLKRQNGKTLRIAQNEVSAIKRPKFSILKTVAIPGGVLLGAYGVFQLSGGPNFNVDTGL</sequence>
<accession>A0ABX1GL30</accession>
<keyword evidence="1" id="KW-0732">Signal</keyword>
<proteinExistence type="predicted"/>
<dbReference type="RefSeq" id="WP_168550808.1">
    <property type="nucleotide sequence ID" value="NZ_JAAWWL010000001.1"/>
</dbReference>